<name>A0A8H3CDH2_9AGAM</name>
<dbReference type="Proteomes" id="UP000663831">
    <property type="component" value="Unassembled WGS sequence"/>
</dbReference>
<proteinExistence type="predicted"/>
<sequence length="561" mass="63888">MIEQLRSAGDQLRAAWNTYCRAYSNLQNYDTEIKSPHAHEFPPELTRQLDIELAFLFSCETKIKRAQAVIGRAHNYLSGVALINNLPPEIMTRILHLVREDPCALHCHDISKSYETQHSSYPSCLAQTCALWRNTAISSSSLWRHIDLSPYQSDSGGLVARAETYLERAGRLPVELHIAGNEDHRLKRPGRTHDNLYELISCISGRVETLELVVTKNSQRFICTALRQLLLDQHLSLTKLVIRAVDEYWDTFISAEPEDHDSDLDESDGEFDESDGELGDFRLGLAEDQIERGFAPLTTVHLYGIFPVWSSAAYSGLVDLRLMSTFRWSHISKVQLMTILKSNPALQILHFGLDIPGPSPVTNAVTSVNLEDLQVVKIVTEKYQGMYQGHTLRILLRLLAPGSKPLRLSINGYFQRGAILAMEMERFFARSKVHRFYTQVLSPPIGLLLRQAIHLEQVVLDNFRCDWNENFSARFEADESVPRLESLHIVRSQMLDDRLRLLLDYCPTGIVLYSCNIERKVGFQFSRLTPEEVSKMFPTVKIVDQDSCSLEDPTADWDILD</sequence>
<comment type="caution">
    <text evidence="1">The sequence shown here is derived from an EMBL/GenBank/DDBJ whole genome shotgun (WGS) entry which is preliminary data.</text>
</comment>
<evidence type="ECO:0000313" key="1">
    <source>
        <dbReference type="EMBL" id="CAE6480161.1"/>
    </source>
</evidence>
<evidence type="ECO:0008006" key="3">
    <source>
        <dbReference type="Google" id="ProtNLM"/>
    </source>
</evidence>
<dbReference type="EMBL" id="CAJMWV010003324">
    <property type="protein sequence ID" value="CAE6480161.1"/>
    <property type="molecule type" value="Genomic_DNA"/>
</dbReference>
<organism evidence="1 2">
    <name type="scientific">Rhizoctonia solani</name>
    <dbReference type="NCBI Taxonomy" id="456999"/>
    <lineage>
        <taxon>Eukaryota</taxon>
        <taxon>Fungi</taxon>
        <taxon>Dikarya</taxon>
        <taxon>Basidiomycota</taxon>
        <taxon>Agaricomycotina</taxon>
        <taxon>Agaricomycetes</taxon>
        <taxon>Cantharellales</taxon>
        <taxon>Ceratobasidiaceae</taxon>
        <taxon>Rhizoctonia</taxon>
    </lineage>
</organism>
<protein>
    <recommendedName>
        <fullName evidence="3">F-box domain-containing protein</fullName>
    </recommendedName>
</protein>
<dbReference type="Gene3D" id="1.20.1280.50">
    <property type="match status" value="1"/>
</dbReference>
<dbReference type="AlphaFoldDB" id="A0A8H3CDH2"/>
<evidence type="ECO:0000313" key="2">
    <source>
        <dbReference type="Proteomes" id="UP000663831"/>
    </source>
</evidence>
<reference evidence="1" key="1">
    <citation type="submission" date="2021-01" db="EMBL/GenBank/DDBJ databases">
        <authorList>
            <person name="Kaushik A."/>
        </authorList>
    </citation>
    <scope>NUCLEOTIDE SEQUENCE</scope>
    <source>
        <strain evidence="1">AG3-1AP</strain>
    </source>
</reference>
<gene>
    <name evidence="1" type="ORF">RDB_LOCUS98200</name>
</gene>
<accession>A0A8H3CDH2</accession>